<protein>
    <submittedName>
        <fullName evidence="2">Uncharacterized protein</fullName>
    </submittedName>
</protein>
<proteinExistence type="predicted"/>
<evidence type="ECO:0000313" key="2">
    <source>
        <dbReference type="EMBL" id="GGY80357.1"/>
    </source>
</evidence>
<gene>
    <name evidence="2" type="ORF">GCM10007071_29600</name>
</gene>
<evidence type="ECO:0000313" key="3">
    <source>
        <dbReference type="Proteomes" id="UP000601597"/>
    </source>
</evidence>
<organism evidence="2 3">
    <name type="scientific">Marinobacter zhanjiangensis</name>
    <dbReference type="NCBI Taxonomy" id="578215"/>
    <lineage>
        <taxon>Bacteria</taxon>
        <taxon>Pseudomonadati</taxon>
        <taxon>Pseudomonadota</taxon>
        <taxon>Gammaproteobacteria</taxon>
        <taxon>Pseudomonadales</taxon>
        <taxon>Marinobacteraceae</taxon>
        <taxon>Marinobacter</taxon>
    </lineage>
</organism>
<comment type="caution">
    <text evidence="2">The sequence shown here is derived from an EMBL/GenBank/DDBJ whole genome shotgun (WGS) entry which is preliminary data.</text>
</comment>
<name>A0ABQ3B5A3_9GAMM</name>
<accession>A0ABQ3B5A3</accession>
<sequence>MAGIKVYSGGTVSTLTPTPLPSRERGYIPEAGGVYSLSLEGRGPG</sequence>
<keyword evidence="3" id="KW-1185">Reference proteome</keyword>
<evidence type="ECO:0000256" key="1">
    <source>
        <dbReference type="SAM" id="MobiDB-lite"/>
    </source>
</evidence>
<reference evidence="3" key="1">
    <citation type="journal article" date="2019" name="Int. J. Syst. Evol. Microbiol.">
        <title>The Global Catalogue of Microorganisms (GCM) 10K type strain sequencing project: providing services to taxonomists for standard genome sequencing and annotation.</title>
        <authorList>
            <consortium name="The Broad Institute Genomics Platform"/>
            <consortium name="The Broad Institute Genome Sequencing Center for Infectious Disease"/>
            <person name="Wu L."/>
            <person name="Ma J."/>
        </authorList>
    </citation>
    <scope>NUCLEOTIDE SEQUENCE [LARGE SCALE GENOMIC DNA]</scope>
    <source>
        <strain evidence="3">KCTC 22280</strain>
    </source>
</reference>
<dbReference type="EMBL" id="BMXV01000007">
    <property type="protein sequence ID" value="GGY80357.1"/>
    <property type="molecule type" value="Genomic_DNA"/>
</dbReference>
<dbReference type="Proteomes" id="UP000601597">
    <property type="component" value="Unassembled WGS sequence"/>
</dbReference>
<feature type="region of interest" description="Disordered" evidence="1">
    <location>
        <begin position="1"/>
        <end position="27"/>
    </location>
</feature>